<reference evidence="2 3" key="1">
    <citation type="submission" date="2024-12" db="EMBL/GenBank/DDBJ databases">
        <authorList>
            <person name="Hu S."/>
        </authorList>
    </citation>
    <scope>NUCLEOTIDE SEQUENCE [LARGE SCALE GENOMIC DNA]</scope>
    <source>
        <strain evidence="2 3">P-25</strain>
    </source>
</reference>
<feature type="domain" description="Transposase IS200-like" evidence="1">
    <location>
        <begin position="22"/>
        <end position="185"/>
    </location>
</feature>
<name>A0ABW9JE50_9SPHI</name>
<proteinExistence type="predicted"/>
<evidence type="ECO:0000313" key="2">
    <source>
        <dbReference type="EMBL" id="MFN0290674.1"/>
    </source>
</evidence>
<evidence type="ECO:0000259" key="1">
    <source>
        <dbReference type="SMART" id="SM01321"/>
    </source>
</evidence>
<dbReference type="InterPro" id="IPR036515">
    <property type="entry name" value="Transposase_17_sf"/>
</dbReference>
<dbReference type="InterPro" id="IPR002686">
    <property type="entry name" value="Transposase_17"/>
</dbReference>
<dbReference type="InterPro" id="IPR052715">
    <property type="entry name" value="RAYT_transposase"/>
</dbReference>
<dbReference type="Gene3D" id="3.30.70.1290">
    <property type="entry name" value="Transposase IS200-like"/>
    <property type="match status" value="1"/>
</dbReference>
<gene>
    <name evidence="2" type="ORF">E5L68_004695</name>
</gene>
<dbReference type="PANTHER" id="PTHR36966:SF1">
    <property type="entry name" value="REP-ASSOCIATED TYROSINE TRANSPOSASE"/>
    <property type="match status" value="1"/>
</dbReference>
<organism evidence="2 3">
    <name type="scientific">Pedobacter helvus</name>
    <dbReference type="NCBI Taxonomy" id="2563444"/>
    <lineage>
        <taxon>Bacteria</taxon>
        <taxon>Pseudomonadati</taxon>
        <taxon>Bacteroidota</taxon>
        <taxon>Sphingobacteriia</taxon>
        <taxon>Sphingobacteriales</taxon>
        <taxon>Sphingobacteriaceae</taxon>
        <taxon>Pedobacter</taxon>
    </lineage>
</organism>
<dbReference type="SUPFAM" id="SSF143422">
    <property type="entry name" value="Transposase IS200-like"/>
    <property type="match status" value="1"/>
</dbReference>
<dbReference type="SMART" id="SM01321">
    <property type="entry name" value="Y1_Tnp"/>
    <property type="match status" value="1"/>
</dbReference>
<comment type="caution">
    <text evidence="2">The sequence shown here is derived from an EMBL/GenBank/DDBJ whole genome shotgun (WGS) entry which is preliminary data.</text>
</comment>
<dbReference type="RefSeq" id="WP_138729893.1">
    <property type="nucleotide sequence ID" value="NZ_SRMP02000004.1"/>
</dbReference>
<accession>A0ABW9JE50</accession>
<keyword evidence="3" id="KW-1185">Reference proteome</keyword>
<sequence>MAEKFQNKYRIPSARAAWWDYGLNATYFITICTKDRKHYFGKVVSGEMILSPFGKFAQQCWNEIPLHFPFVILDEFVVMPNHIHGIIIIDKMDDDTLGVKTQNFASPDGMKSKETQDFVSLPDGANNKFGPQSQNLASIIRGFKIGVTKLVRTQNPNFAWQPRYHDHIIRDQKAYENISNYIRNNPSNWEKDKFNL</sequence>
<dbReference type="Proteomes" id="UP001517367">
    <property type="component" value="Unassembled WGS sequence"/>
</dbReference>
<dbReference type="PANTHER" id="PTHR36966">
    <property type="entry name" value="REP-ASSOCIATED TYROSINE TRANSPOSASE"/>
    <property type="match status" value="1"/>
</dbReference>
<dbReference type="EMBL" id="SRMP02000004">
    <property type="protein sequence ID" value="MFN0290674.1"/>
    <property type="molecule type" value="Genomic_DNA"/>
</dbReference>
<protein>
    <submittedName>
        <fullName evidence="2">Transposase</fullName>
    </submittedName>
</protein>
<evidence type="ECO:0000313" key="3">
    <source>
        <dbReference type="Proteomes" id="UP001517367"/>
    </source>
</evidence>